<feature type="binding site" evidence="6">
    <location>
        <begin position="12"/>
        <end position="17"/>
    </location>
    <ligand>
        <name>NADP(+)</name>
        <dbReference type="ChEBI" id="CHEBI:58349"/>
    </ligand>
</feature>
<comment type="catalytic activity">
    <reaction evidence="4">
        <text>L-proline + NAD(+) = (S)-1-pyrroline-5-carboxylate + NADH + 2 H(+)</text>
        <dbReference type="Rhea" id="RHEA:14105"/>
        <dbReference type="ChEBI" id="CHEBI:15378"/>
        <dbReference type="ChEBI" id="CHEBI:17388"/>
        <dbReference type="ChEBI" id="CHEBI:57540"/>
        <dbReference type="ChEBI" id="CHEBI:57945"/>
        <dbReference type="ChEBI" id="CHEBI:60039"/>
        <dbReference type="EC" id="1.5.1.2"/>
    </reaction>
</comment>
<evidence type="ECO:0000259" key="8">
    <source>
        <dbReference type="Pfam" id="PF14748"/>
    </source>
</evidence>
<organism evidence="9 10">
    <name type="scientific">Methylophilus methylotrophus</name>
    <name type="common">Bacterium W3A1</name>
    <dbReference type="NCBI Taxonomy" id="17"/>
    <lineage>
        <taxon>Bacteria</taxon>
        <taxon>Pseudomonadati</taxon>
        <taxon>Pseudomonadota</taxon>
        <taxon>Betaproteobacteria</taxon>
        <taxon>Nitrosomonadales</taxon>
        <taxon>Methylophilaceae</taxon>
        <taxon>Methylophilus</taxon>
    </lineage>
</organism>
<keyword evidence="4" id="KW-0028">Amino-acid biosynthesis</keyword>
<evidence type="ECO:0000313" key="10">
    <source>
        <dbReference type="Proteomes" id="UP000321374"/>
    </source>
</evidence>
<feature type="domain" description="Pyrroline-5-carboxylate reductase dimerisation" evidence="8">
    <location>
        <begin position="165"/>
        <end position="269"/>
    </location>
</feature>
<comment type="similarity">
    <text evidence="1 4">Belongs to the pyrroline-5-carboxylate reductase family.</text>
</comment>
<dbReference type="Proteomes" id="UP000321374">
    <property type="component" value="Unassembled WGS sequence"/>
</dbReference>
<proteinExistence type="inferred from homology"/>
<dbReference type="Pfam" id="PF03807">
    <property type="entry name" value="F420_oxidored"/>
    <property type="match status" value="1"/>
</dbReference>
<dbReference type="UniPathway" id="UPA00098">
    <property type="reaction ID" value="UER00361"/>
</dbReference>
<dbReference type="EMBL" id="SSGG01000093">
    <property type="protein sequence ID" value="TXI36328.1"/>
    <property type="molecule type" value="Genomic_DNA"/>
</dbReference>
<evidence type="ECO:0000259" key="7">
    <source>
        <dbReference type="Pfam" id="PF03807"/>
    </source>
</evidence>
<feature type="binding site" evidence="6">
    <location>
        <begin position="73"/>
        <end position="76"/>
    </location>
    <ligand>
        <name>NADP(+)</name>
        <dbReference type="ChEBI" id="CHEBI:58349"/>
    </ligand>
</feature>
<dbReference type="InterPro" id="IPR028939">
    <property type="entry name" value="P5C_Rdtase_cat_N"/>
</dbReference>
<accession>A0A5C7WI86</accession>
<keyword evidence="4" id="KW-0641">Proline biosynthesis</keyword>
<comment type="subcellular location">
    <subcellularLocation>
        <location evidence="4">Cytoplasm</location>
    </subcellularLocation>
</comment>
<gene>
    <name evidence="4" type="primary">proC</name>
    <name evidence="9" type="ORF">E6Q51_05770</name>
</gene>
<dbReference type="FunFam" id="1.10.3730.10:FF:000001">
    <property type="entry name" value="Pyrroline-5-carboxylate reductase"/>
    <property type="match status" value="1"/>
</dbReference>
<dbReference type="STRING" id="1122236.GCA_000378225_00833"/>
<dbReference type="InterPro" id="IPR000304">
    <property type="entry name" value="Pyrroline-COOH_reductase"/>
</dbReference>
<dbReference type="EC" id="1.5.1.2" evidence="4 5"/>
<dbReference type="Pfam" id="PF14748">
    <property type="entry name" value="P5CR_dimer"/>
    <property type="match status" value="1"/>
</dbReference>
<dbReference type="AlphaFoldDB" id="A0A5C7WI86"/>
<dbReference type="NCBIfam" id="TIGR00112">
    <property type="entry name" value="proC"/>
    <property type="match status" value="1"/>
</dbReference>
<comment type="pathway">
    <text evidence="4">Amino-acid biosynthesis; L-proline biosynthesis; L-proline from L-glutamate 5-semialdehyde: step 1/1.</text>
</comment>
<dbReference type="PANTHER" id="PTHR11645">
    <property type="entry name" value="PYRROLINE-5-CARBOXYLATE REDUCTASE"/>
    <property type="match status" value="1"/>
</dbReference>
<dbReference type="SUPFAM" id="SSF51735">
    <property type="entry name" value="NAD(P)-binding Rossmann-fold domains"/>
    <property type="match status" value="1"/>
</dbReference>
<dbReference type="GO" id="GO:0005737">
    <property type="term" value="C:cytoplasm"/>
    <property type="evidence" value="ECO:0007669"/>
    <property type="project" value="UniProtKB-SubCell"/>
</dbReference>
<dbReference type="SUPFAM" id="SSF48179">
    <property type="entry name" value="6-phosphogluconate dehydrogenase C-terminal domain-like"/>
    <property type="match status" value="1"/>
</dbReference>
<protein>
    <recommendedName>
        <fullName evidence="4 5">Pyrroline-5-carboxylate reductase</fullName>
        <shortName evidence="4">P5C reductase</shortName>
        <shortName evidence="4">P5CR</shortName>
        <ecNumber evidence="4 5">1.5.1.2</ecNumber>
    </recommendedName>
    <alternativeName>
        <fullName evidence="4">PCA reductase</fullName>
    </alternativeName>
</protein>
<evidence type="ECO:0000256" key="4">
    <source>
        <dbReference type="HAMAP-Rule" id="MF_01925"/>
    </source>
</evidence>
<dbReference type="PIRSF" id="PIRSF000193">
    <property type="entry name" value="Pyrrol-5-carb_rd"/>
    <property type="match status" value="1"/>
</dbReference>
<comment type="catalytic activity">
    <reaction evidence="4">
        <text>L-proline + NADP(+) = (S)-1-pyrroline-5-carboxylate + NADPH + 2 H(+)</text>
        <dbReference type="Rhea" id="RHEA:14109"/>
        <dbReference type="ChEBI" id="CHEBI:15378"/>
        <dbReference type="ChEBI" id="CHEBI:17388"/>
        <dbReference type="ChEBI" id="CHEBI:57783"/>
        <dbReference type="ChEBI" id="CHEBI:58349"/>
        <dbReference type="ChEBI" id="CHEBI:60039"/>
        <dbReference type="EC" id="1.5.1.2"/>
    </reaction>
</comment>
<evidence type="ECO:0000256" key="3">
    <source>
        <dbReference type="ARBA" id="ARBA00023002"/>
    </source>
</evidence>
<name>A0A5C7WI86_METME</name>
<feature type="domain" description="Pyrroline-5-carboxylate reductase catalytic N-terminal" evidence="7">
    <location>
        <begin position="8"/>
        <end position="101"/>
    </location>
</feature>
<dbReference type="HAMAP" id="MF_01925">
    <property type="entry name" value="P5C_reductase"/>
    <property type="match status" value="1"/>
</dbReference>
<dbReference type="InterPro" id="IPR036291">
    <property type="entry name" value="NAD(P)-bd_dom_sf"/>
</dbReference>
<evidence type="ECO:0000256" key="6">
    <source>
        <dbReference type="PIRSR" id="PIRSR000193-1"/>
    </source>
</evidence>
<sequence>MQSLSTTRVAFIGGGNMAQALMIGLQQRAFAMQNITVIDPDTAKHEHLQGTLGVHTSASLTAGSLAVDVIVLAVKPQQLHSVAQALAPFLQSQLVVSVAAGIRTTDLSRWLNGYATIIRTMPNTPAQIQAGMTGAYALSAVSPAQRELADMLLQAAGDVVWLDNEAQLDAVTAISGSGPAYVFLMIEALTAAGISLGLTEEQSLKLSLATFKGASLLAAGSTTPVATLREQVTSKGGTTEQGLISMRQHDIHGMMRHAAEQAARRAKELGDQLGAQA</sequence>
<comment type="function">
    <text evidence="4">Catalyzes the reduction of 1-pyrroline-5-carboxylate (PCA) to L-proline.</text>
</comment>
<dbReference type="PANTHER" id="PTHR11645:SF0">
    <property type="entry name" value="PYRROLINE-5-CARBOXYLATE REDUCTASE 3"/>
    <property type="match status" value="1"/>
</dbReference>
<evidence type="ECO:0000256" key="1">
    <source>
        <dbReference type="ARBA" id="ARBA00005525"/>
    </source>
</evidence>
<dbReference type="InterPro" id="IPR008927">
    <property type="entry name" value="6-PGluconate_DH-like_C_sf"/>
</dbReference>
<evidence type="ECO:0000256" key="2">
    <source>
        <dbReference type="ARBA" id="ARBA00022857"/>
    </source>
</evidence>
<keyword evidence="4" id="KW-0963">Cytoplasm</keyword>
<dbReference type="GO" id="GO:0004735">
    <property type="term" value="F:pyrroline-5-carboxylate reductase activity"/>
    <property type="evidence" value="ECO:0007669"/>
    <property type="project" value="UniProtKB-UniRule"/>
</dbReference>
<reference evidence="9 10" key="1">
    <citation type="submission" date="2018-09" db="EMBL/GenBank/DDBJ databases">
        <title>Metagenome Assembled Genomes from an Advanced Water Purification Facility.</title>
        <authorList>
            <person name="Stamps B.W."/>
            <person name="Spear J.R."/>
        </authorList>
    </citation>
    <scope>NUCLEOTIDE SEQUENCE [LARGE SCALE GENOMIC DNA]</scope>
    <source>
        <strain evidence="9">Bin_42_2</strain>
    </source>
</reference>
<keyword evidence="2 4" id="KW-0521">NADP</keyword>
<evidence type="ECO:0000313" key="9">
    <source>
        <dbReference type="EMBL" id="TXI36328.1"/>
    </source>
</evidence>
<evidence type="ECO:0000256" key="5">
    <source>
        <dbReference type="NCBIfam" id="TIGR00112"/>
    </source>
</evidence>
<dbReference type="Gene3D" id="1.10.3730.10">
    <property type="entry name" value="ProC C-terminal domain-like"/>
    <property type="match status" value="1"/>
</dbReference>
<dbReference type="InterPro" id="IPR029036">
    <property type="entry name" value="P5CR_dimer"/>
</dbReference>
<dbReference type="Gene3D" id="3.40.50.720">
    <property type="entry name" value="NAD(P)-binding Rossmann-like Domain"/>
    <property type="match status" value="1"/>
</dbReference>
<keyword evidence="3 4" id="KW-0560">Oxidoreductase</keyword>
<dbReference type="GO" id="GO:0055129">
    <property type="term" value="P:L-proline biosynthetic process"/>
    <property type="evidence" value="ECO:0007669"/>
    <property type="project" value="UniProtKB-UniRule"/>
</dbReference>
<comment type="caution">
    <text evidence="9">The sequence shown here is derived from an EMBL/GenBank/DDBJ whole genome shotgun (WGS) entry which is preliminary data.</text>
</comment>